<name>A0ABQ7Y5R4_BRANA</name>
<feature type="compositionally biased region" description="Basic and acidic residues" evidence="5">
    <location>
        <begin position="380"/>
        <end position="393"/>
    </location>
</feature>
<feature type="compositionally biased region" description="Acidic residues" evidence="5">
    <location>
        <begin position="1"/>
        <end position="10"/>
    </location>
</feature>
<feature type="region of interest" description="Disordered" evidence="5">
    <location>
        <begin position="514"/>
        <end position="576"/>
    </location>
</feature>
<dbReference type="Pfam" id="PF03638">
    <property type="entry name" value="TCR"/>
    <property type="match status" value="2"/>
</dbReference>
<dbReference type="EMBL" id="JAGKQM010000018">
    <property type="protein sequence ID" value="KAH0863515.1"/>
    <property type="molecule type" value="Genomic_DNA"/>
</dbReference>
<evidence type="ECO:0000256" key="3">
    <source>
        <dbReference type="ARBA" id="ARBA00022473"/>
    </source>
</evidence>
<gene>
    <name evidence="7" type="ORF">HID58_080726</name>
</gene>
<dbReference type="InterPro" id="IPR033467">
    <property type="entry name" value="Tesmin/TSO1-like_CXC"/>
</dbReference>
<feature type="domain" description="CRC" evidence="6">
    <location>
        <begin position="127"/>
        <end position="251"/>
    </location>
</feature>
<feature type="compositionally biased region" description="Low complexity" evidence="5">
    <location>
        <begin position="541"/>
        <end position="561"/>
    </location>
</feature>
<dbReference type="InterPro" id="IPR028307">
    <property type="entry name" value="Lin-54_fam"/>
</dbReference>
<dbReference type="PANTHER" id="PTHR12446">
    <property type="entry name" value="TESMIN/TSO1-RELATED"/>
    <property type="match status" value="1"/>
</dbReference>
<keyword evidence="8" id="KW-1185">Reference proteome</keyword>
<feature type="compositionally biased region" description="Low complexity" evidence="5">
    <location>
        <begin position="322"/>
        <end position="334"/>
    </location>
</feature>
<comment type="similarity">
    <text evidence="2">Belongs to the lin-54 family.</text>
</comment>
<feature type="region of interest" description="Disordered" evidence="5">
    <location>
        <begin position="1"/>
        <end position="85"/>
    </location>
</feature>
<dbReference type="SMART" id="SM01114">
    <property type="entry name" value="CXC"/>
    <property type="match status" value="2"/>
</dbReference>
<feature type="compositionally biased region" description="Polar residues" evidence="5">
    <location>
        <begin position="396"/>
        <end position="408"/>
    </location>
</feature>
<evidence type="ECO:0000256" key="4">
    <source>
        <dbReference type="ARBA" id="ARBA00023242"/>
    </source>
</evidence>
<evidence type="ECO:0000313" key="7">
    <source>
        <dbReference type="EMBL" id="KAH0863515.1"/>
    </source>
</evidence>
<comment type="caution">
    <text evidence="7">The sequence shown here is derived from an EMBL/GenBank/DDBJ whole genome shotgun (WGS) entry which is preliminary data.</text>
</comment>
<comment type="subcellular location">
    <subcellularLocation>
        <location evidence="1">Nucleus</location>
    </subcellularLocation>
</comment>
<keyword evidence="3" id="KW-0217">Developmental protein</keyword>
<dbReference type="PROSITE" id="PS51634">
    <property type="entry name" value="CRC"/>
    <property type="match status" value="1"/>
</dbReference>
<feature type="region of interest" description="Disordered" evidence="5">
    <location>
        <begin position="319"/>
        <end position="345"/>
    </location>
</feature>
<evidence type="ECO:0000256" key="1">
    <source>
        <dbReference type="ARBA" id="ARBA00004123"/>
    </source>
</evidence>
<feature type="compositionally biased region" description="Low complexity" evidence="5">
    <location>
        <begin position="61"/>
        <end position="76"/>
    </location>
</feature>
<feature type="non-terminal residue" evidence="7">
    <location>
        <position position="1"/>
    </location>
</feature>
<reference evidence="7 8" key="1">
    <citation type="submission" date="2021-05" db="EMBL/GenBank/DDBJ databases">
        <title>Genome Assembly of Synthetic Allotetraploid Brassica napus Reveals Homoeologous Exchanges between Subgenomes.</title>
        <authorList>
            <person name="Davis J.T."/>
        </authorList>
    </citation>
    <scope>NUCLEOTIDE SEQUENCE [LARGE SCALE GENOMIC DNA]</scope>
    <source>
        <strain evidence="8">cv. Da-Ae</strain>
        <tissue evidence="7">Seedling</tissue>
    </source>
</reference>
<organism evidence="7 8">
    <name type="scientific">Brassica napus</name>
    <name type="common">Rape</name>
    <dbReference type="NCBI Taxonomy" id="3708"/>
    <lineage>
        <taxon>Eukaryota</taxon>
        <taxon>Viridiplantae</taxon>
        <taxon>Streptophyta</taxon>
        <taxon>Embryophyta</taxon>
        <taxon>Tracheophyta</taxon>
        <taxon>Spermatophyta</taxon>
        <taxon>Magnoliopsida</taxon>
        <taxon>eudicotyledons</taxon>
        <taxon>Gunneridae</taxon>
        <taxon>Pentapetalae</taxon>
        <taxon>rosids</taxon>
        <taxon>malvids</taxon>
        <taxon>Brassicales</taxon>
        <taxon>Brassicaceae</taxon>
        <taxon>Brassiceae</taxon>
        <taxon>Brassica</taxon>
    </lineage>
</organism>
<sequence>RDAVEEEEDEQKPKMGEGGGGGGDFPPKKDGVSDESCFPAKKPATQLDFTGGSDEHSESHTVVTPSVTSPVTTTPSRLHPVARPTLPVVTSQSQILNAPISLPKQPESPESRARPPIVEGRDGTPQKKKHCNCKLSRCLKLYCECFASGTYCDGCNCVNCFNNADNEPARRDAVEATLDRNPNAFRPKIASSPHGARDKREEIGEAVLLGKHNKGCHCKKSGCLKKYCECFQANVLCSENCRCLGCKNFDGSEERQALFHGEHASNMAYLQQAANAAITGAVGSSGFAPFPAPKRRKGQDISFNQATNDSSMHRLGQFQQASNGRTSGSTSGTSPANVARASGNSSAPSKSLLAEIIQPQDVNALCSVLVAVAGEAAKTSTDRRNETEKRVEDQTETSLASCNSQGNKDASDVEMIATDGNQADGSNGRPLSPATLALMCDEQDSLFMVAAAEPSGSVDTGGCGTNPQGQSETYAEKERLVLTKFRDCLTRLISYADFKESKCSYLARSHIQSPSTAPTVTVKTENGIQQRPPVVNGASLTTTQPTLNKPQLLQPTTTTSTHHPHKPPAPEENKDL</sequence>
<proteinExistence type="inferred from homology"/>
<dbReference type="Proteomes" id="UP000824890">
    <property type="component" value="Unassembled WGS sequence"/>
</dbReference>
<feature type="compositionally biased region" description="Polar residues" evidence="5">
    <location>
        <begin position="514"/>
        <end position="529"/>
    </location>
</feature>
<evidence type="ECO:0000259" key="6">
    <source>
        <dbReference type="PROSITE" id="PS51634"/>
    </source>
</evidence>
<accession>A0ABQ7Y5R4</accession>
<evidence type="ECO:0000256" key="2">
    <source>
        <dbReference type="ARBA" id="ARBA00007267"/>
    </source>
</evidence>
<feature type="region of interest" description="Disordered" evidence="5">
    <location>
        <begin position="97"/>
        <end position="128"/>
    </location>
</feature>
<evidence type="ECO:0000256" key="5">
    <source>
        <dbReference type="SAM" id="MobiDB-lite"/>
    </source>
</evidence>
<feature type="region of interest" description="Disordered" evidence="5">
    <location>
        <begin position="378"/>
        <end position="409"/>
    </location>
</feature>
<evidence type="ECO:0000313" key="8">
    <source>
        <dbReference type="Proteomes" id="UP000824890"/>
    </source>
</evidence>
<feature type="compositionally biased region" description="Basic and acidic residues" evidence="5">
    <location>
        <begin position="107"/>
        <end position="125"/>
    </location>
</feature>
<protein>
    <recommendedName>
        <fullName evidence="6">CRC domain-containing protein</fullName>
    </recommendedName>
</protein>
<keyword evidence="4" id="KW-0539">Nucleus</keyword>
<dbReference type="PANTHER" id="PTHR12446:SF34">
    <property type="entry name" value="PROTEIN LIN-54 HOMOLOG"/>
    <property type="match status" value="1"/>
</dbReference>
<dbReference type="InterPro" id="IPR005172">
    <property type="entry name" value="CRC"/>
</dbReference>